<dbReference type="InterPro" id="IPR013783">
    <property type="entry name" value="Ig-like_fold"/>
</dbReference>
<sequence>MSSNFTYGCVRTSEQSGKFSALSPNLYINEVNLLSILYSRFASHLRGAKNNVFKNSVRYLKIGEYIMNFACATSANADWSYRDNTSQLRKFVLKISRGRIPPIICRYRHIEFLNSMDTTNEKLHISKLLEKISTPPCPHSSALMFIVHKTQQRVIEIALMNTDIHLSPKKNSSTGYSHHVAAILTIPKYDIMVTGSLQISTSTEEDGGKYECVAENSAGTAFSILVSLYVRVRRVPPRFSKAPDPIYEVMPGEHLNISCVAVGSPMPYVQWKKGPAEDMTENLITKNVLELVDIQRSVNYTCQAQSTLGLVTQDVQVKVQALPRPPSSLQISDITATSVRITWTYNINPGDISYYVIQYKPRNADRDYAEISGLVTKFYTVIGLTPFTEYEFHVLAVNKIGRGPTSEPSYVTTGETNSGGGSKPGSAPCNVHVRPLSSSTMVIQWDEPITPNGQITGYKLYYTTNPSLPIQSWRSQPVQDNKLTTISDLTPHTIYTIRVQAYTGIGPGPLSDAVKVKTQQGVPSQPTNLQPAHVTATEIELRWTRPSHQGENIISYELYWNETSTGKLEQKTIPEGEGYNLKGLNPNSVYSLWLAAKSQRGEGAATAPTAVRTKQSTPGAPPSEVRAVAADSESILVEWNPPTEDKQHGDITYYKLMYVNNSRLDSDATVIPINSPDDRDYTIKDLEKWTEYRVWMLAGTIVGDGVKSKPIQVRTDEDDGIPGEPRSVQVIVINSTSIQVNWEAPSEQEQHGVIRGYQIHVQNIDTEKNHVLGESSTVHIGKETKFVVSELQPDTEYQVQVSAITRKGDGARSKPQEVEMPGGVPTKPKLHINGTLNYNGKLSVYVQWDKPQETYGDLLGYRLRYGPKGEQLSTVTLEGKSINDKTLEDMQRGIEYEFRMSAKNHIDYGQESIEIYTTPEAQPSGPPVNIEKRFQTPGTIVFSWNQPELNERNGVIIQYDIQFNKNVILNNDFKHARNVTECRAVFGGLEENMDYIFKVRAWTRKGPGPYSDDLEIHTDPDLVRAPMNLDGLATSESSIEVWWEPIPSRGKVIGYRVFYNMAPNDDLDTWSHISVPVTHSAELQNLERHAEYAIVVAARTATGLGRLSTMLQVRVKPVDVPLHLRAHAVTTHSANLTWGTPIQLNPIHFSVTYSAVKEFVDAQGVTQVQRIRIKTRIVNKRTYSYIIEDLRPFTTYTVNVTAVPPTQEYRPPARITVTTQMAAPQPMVKPDFYGVMGDHEIAMILPQASEEYGPIAFYYLIAVPDDSLTKNKNPDQFLTDDLISNKVSSSKDALAEGPYIAAKFLHRNIPYSFSLGDGQIYEGFKNRPLQKLKKYKRYKIFVRAVVDTPGQHLYTSSPFSALISLDMKAAPQGELPSRPNPFESTHGPPTPFNPPGKDAEMLMIIVSVIGAAMLVFICLFCFLVVWRRRRAPKSSEQAQVTKPLMADLGGGGLGVGGIIGSGGGAGVGMGMNPAAPSDPVEMRRLNFQTPGMMSHPPISITVLADHIETLKTNDNQKFSQEYESIEPGQQFTWDNSNLEINKPKNRYANVIAYDHSRVVLQTLEDVPGSDYINANNCDGYRKQNAYIATQGPLPETFGDFWRMCWEQRSSTIVMMTKLEERTRIKCDQYWPNRMSTTETYGIMHITLTDLQELATYTVRTFQLQRSGSLDRREVRQFQFTAWPDHGVPDHPTPFLMFLKRVQQVNPPEAGPIIVHCSAGVGRTGAFIVIDAMLERIKHDRSVDIYGHVTCLRAQRNYMVQTEDQYIFIHDALLEAVIAGNSEVPARSLHSHIQELLSAEPGENVTPMELEFKRLANIKAQPSRFVSANLPANKFKNRLVNILPFESTRVCLQPLRGTEGSGYINASFIDGYRYRYAYIATQGPLQETVEDFWRMIWEHNSTIVVMLTKLKEMGREKCSQYWPNDRSQRYQSYVVDPIAEYNMPQYILREFKVSDARDGETRTIRQFQFIEWPEQGVPKSGEGFIDFIGQVHKTKEQFGQDGPITVHCSAGVGRTGVFITLSQVLERMQYEGVVDMFQTVRNLRTQRPAMVQTEEEYRFCYLAALEYLDSFDHFVD</sequence>
<keyword evidence="9 17" id="KW-1133">Transmembrane helix</keyword>
<dbReference type="InterPro" id="IPR000242">
    <property type="entry name" value="PTP_cat"/>
</dbReference>
<accession>A0AAV2QRP1</accession>
<feature type="domain" description="Fibronectin type-III" evidence="21">
    <location>
        <begin position="525"/>
        <end position="616"/>
    </location>
</feature>
<evidence type="ECO:0000259" key="20">
    <source>
        <dbReference type="PROSITE" id="PS50835"/>
    </source>
</evidence>
<feature type="domain" description="Fibronectin type-III" evidence="21">
    <location>
        <begin position="926"/>
        <end position="1021"/>
    </location>
</feature>
<evidence type="ECO:0000256" key="17">
    <source>
        <dbReference type="SAM" id="Phobius"/>
    </source>
</evidence>
<dbReference type="Gene3D" id="2.60.40.10">
    <property type="entry name" value="Immunoglobulins"/>
    <property type="match status" value="11"/>
</dbReference>
<dbReference type="GO" id="GO:0009653">
    <property type="term" value="P:anatomical structure morphogenesis"/>
    <property type="evidence" value="ECO:0007669"/>
    <property type="project" value="UniProtKB-ARBA"/>
</dbReference>
<dbReference type="InterPro" id="IPR003595">
    <property type="entry name" value="Tyr_Pase_cat"/>
</dbReference>
<dbReference type="SMART" id="SM00404">
    <property type="entry name" value="PTPc_motif"/>
    <property type="match status" value="2"/>
</dbReference>
<dbReference type="FunFam" id="2.60.40.10:FF:000027">
    <property type="entry name" value="receptor-type tyrosine-protein phosphatase delta isoform X1"/>
    <property type="match status" value="1"/>
</dbReference>
<evidence type="ECO:0000256" key="4">
    <source>
        <dbReference type="ARBA" id="ARBA00022692"/>
    </source>
</evidence>
<keyword evidence="12" id="KW-0675">Receptor</keyword>
<keyword evidence="7" id="KW-0378">Hydrolase</keyword>
<dbReference type="InterPro" id="IPR003599">
    <property type="entry name" value="Ig_sub"/>
</dbReference>
<keyword evidence="11" id="KW-1015">Disulfide bond</keyword>
<feature type="domain" description="Fibronectin type-III" evidence="21">
    <location>
        <begin position="1025"/>
        <end position="1118"/>
    </location>
</feature>
<dbReference type="InterPro" id="IPR036116">
    <property type="entry name" value="FN3_sf"/>
</dbReference>
<keyword evidence="8" id="KW-0904">Protein phosphatase</keyword>
<evidence type="ECO:0000256" key="13">
    <source>
        <dbReference type="ARBA" id="ARBA00023180"/>
    </source>
</evidence>
<comment type="similarity">
    <text evidence="2">Belongs to the protein-tyrosine phosphatase family. Receptor class 2A subfamily.</text>
</comment>
<dbReference type="SMART" id="SM00194">
    <property type="entry name" value="PTPc"/>
    <property type="match status" value="2"/>
</dbReference>
<evidence type="ECO:0000256" key="14">
    <source>
        <dbReference type="ARBA" id="ARBA00023319"/>
    </source>
</evidence>
<dbReference type="GO" id="GO:0004725">
    <property type="term" value="F:protein tyrosine phosphatase activity"/>
    <property type="evidence" value="ECO:0007669"/>
    <property type="project" value="UniProtKB-EC"/>
</dbReference>
<evidence type="ECO:0000256" key="9">
    <source>
        <dbReference type="ARBA" id="ARBA00022989"/>
    </source>
</evidence>
<evidence type="ECO:0000259" key="18">
    <source>
        <dbReference type="PROSITE" id="PS50055"/>
    </source>
</evidence>
<dbReference type="Pfam" id="PF07679">
    <property type="entry name" value="I-set"/>
    <property type="match status" value="1"/>
</dbReference>
<feature type="domain" description="Fibronectin type-III" evidence="21">
    <location>
        <begin position="325"/>
        <end position="416"/>
    </location>
</feature>
<name>A0AAV2QRP1_MEGNR</name>
<evidence type="ECO:0000313" key="22">
    <source>
        <dbReference type="EMBL" id="CAL4097766.1"/>
    </source>
</evidence>
<dbReference type="SMART" id="SM00060">
    <property type="entry name" value="FN3"/>
    <property type="match status" value="9"/>
</dbReference>
<dbReference type="GO" id="GO:0016020">
    <property type="term" value="C:membrane"/>
    <property type="evidence" value="ECO:0007669"/>
    <property type="project" value="UniProtKB-SubCell"/>
</dbReference>
<evidence type="ECO:0000256" key="2">
    <source>
        <dbReference type="ARBA" id="ARBA00010504"/>
    </source>
</evidence>
<feature type="non-terminal residue" evidence="22">
    <location>
        <position position="2075"/>
    </location>
</feature>
<feature type="domain" description="Tyrosine-protein phosphatase" evidence="18">
    <location>
        <begin position="1807"/>
        <end position="2066"/>
    </location>
</feature>
<evidence type="ECO:0000256" key="10">
    <source>
        <dbReference type="ARBA" id="ARBA00023136"/>
    </source>
</evidence>
<evidence type="ECO:0000256" key="12">
    <source>
        <dbReference type="ARBA" id="ARBA00023170"/>
    </source>
</evidence>
<evidence type="ECO:0000256" key="6">
    <source>
        <dbReference type="ARBA" id="ARBA00022737"/>
    </source>
</evidence>
<protein>
    <recommendedName>
        <fullName evidence="3">protein-tyrosine-phosphatase</fullName>
        <ecNumber evidence="3">3.1.3.48</ecNumber>
    </recommendedName>
</protein>
<evidence type="ECO:0000256" key="3">
    <source>
        <dbReference type="ARBA" id="ARBA00013064"/>
    </source>
</evidence>
<gene>
    <name evidence="22" type="ORF">MNOR_LOCUS16072</name>
</gene>
<keyword evidence="5" id="KW-0732">Signal</keyword>
<dbReference type="FunFam" id="2.60.40.10:FF:000010">
    <property type="entry name" value="receptor-type tyrosine-protein phosphatase delta isoform X1"/>
    <property type="match status" value="1"/>
</dbReference>
<keyword evidence="4 17" id="KW-0812">Transmembrane</keyword>
<feature type="compositionally biased region" description="Polar residues" evidence="16">
    <location>
        <begin position="406"/>
        <end position="416"/>
    </location>
</feature>
<dbReference type="CDD" id="cd00063">
    <property type="entry name" value="FN3"/>
    <property type="match status" value="9"/>
</dbReference>
<feature type="region of interest" description="Disordered" evidence="16">
    <location>
        <begin position="1373"/>
        <end position="1392"/>
    </location>
</feature>
<dbReference type="Proteomes" id="UP001497623">
    <property type="component" value="Unassembled WGS sequence"/>
</dbReference>
<dbReference type="InterPro" id="IPR036179">
    <property type="entry name" value="Ig-like_dom_sf"/>
</dbReference>
<dbReference type="PANTHER" id="PTHR46957:SF6">
    <property type="entry name" value="PROTEIN-TYROSINE-PHOSPHATASE"/>
    <property type="match status" value="1"/>
</dbReference>
<comment type="subcellular location">
    <subcellularLocation>
        <location evidence="1">Membrane</location>
        <topology evidence="1">Single-pass type I membrane protein</topology>
    </subcellularLocation>
</comment>
<feature type="domain" description="Tyrosine-protein phosphatase" evidence="18">
    <location>
        <begin position="1518"/>
        <end position="1775"/>
    </location>
</feature>
<dbReference type="InterPro" id="IPR050713">
    <property type="entry name" value="RTP_Phos/Ushers"/>
</dbReference>
<dbReference type="FunFam" id="2.60.40.10:FF:000028">
    <property type="entry name" value="Neuronal cell adhesion molecule"/>
    <property type="match status" value="1"/>
</dbReference>
<dbReference type="SUPFAM" id="SSF52799">
    <property type="entry name" value="(Phosphotyrosine protein) phosphatases II"/>
    <property type="match status" value="2"/>
</dbReference>
<keyword evidence="23" id="KW-1185">Reference proteome</keyword>
<dbReference type="PRINTS" id="PR00700">
    <property type="entry name" value="PRTYPHPHTASE"/>
</dbReference>
<dbReference type="CDD" id="cd14553">
    <property type="entry name" value="R-PTPc-LAR-1"/>
    <property type="match status" value="1"/>
</dbReference>
<feature type="domain" description="Fibronectin type-III" evidence="21">
    <location>
        <begin position="621"/>
        <end position="718"/>
    </location>
</feature>
<dbReference type="Gene3D" id="3.90.190.10">
    <property type="entry name" value="Protein tyrosine phosphatase superfamily"/>
    <property type="match status" value="2"/>
</dbReference>
<dbReference type="SMART" id="SM00409">
    <property type="entry name" value="IG"/>
    <property type="match status" value="2"/>
</dbReference>
<dbReference type="PANTHER" id="PTHR46957">
    <property type="entry name" value="CYTOKINE RECEPTOR"/>
    <property type="match status" value="1"/>
</dbReference>
<evidence type="ECO:0000256" key="5">
    <source>
        <dbReference type="ARBA" id="ARBA00022729"/>
    </source>
</evidence>
<feature type="transmembrane region" description="Helical" evidence="17">
    <location>
        <begin position="1401"/>
        <end position="1426"/>
    </location>
</feature>
<dbReference type="Pfam" id="PF00041">
    <property type="entry name" value="fn3"/>
    <property type="match status" value="9"/>
</dbReference>
<dbReference type="InterPro" id="IPR007110">
    <property type="entry name" value="Ig-like_dom"/>
</dbReference>
<feature type="domain" description="Fibronectin type-III" evidence="21">
    <location>
        <begin position="724"/>
        <end position="823"/>
    </location>
</feature>
<dbReference type="SUPFAM" id="SSF48726">
    <property type="entry name" value="Immunoglobulin"/>
    <property type="match status" value="2"/>
</dbReference>
<evidence type="ECO:0000256" key="1">
    <source>
        <dbReference type="ARBA" id="ARBA00004479"/>
    </source>
</evidence>
<dbReference type="PROSITE" id="PS50056">
    <property type="entry name" value="TYR_PHOSPHATASE_2"/>
    <property type="match status" value="2"/>
</dbReference>
<feature type="domain" description="Fibronectin type-III" evidence="21">
    <location>
        <begin position="427"/>
        <end position="521"/>
    </location>
</feature>
<dbReference type="PROSITE" id="PS50853">
    <property type="entry name" value="FN3"/>
    <property type="match status" value="9"/>
</dbReference>
<reference evidence="22 23" key="1">
    <citation type="submission" date="2024-05" db="EMBL/GenBank/DDBJ databases">
        <authorList>
            <person name="Wallberg A."/>
        </authorList>
    </citation>
    <scope>NUCLEOTIDE SEQUENCE [LARGE SCALE GENOMIC DNA]</scope>
</reference>
<proteinExistence type="inferred from homology"/>
<dbReference type="InterPro" id="IPR016130">
    <property type="entry name" value="Tyr_Pase_AS"/>
</dbReference>
<dbReference type="InterPro" id="IPR029021">
    <property type="entry name" value="Prot-tyrosine_phosphatase-like"/>
</dbReference>
<evidence type="ECO:0000256" key="7">
    <source>
        <dbReference type="ARBA" id="ARBA00022801"/>
    </source>
</evidence>
<feature type="domain" description="Fibronectin type-III" evidence="21">
    <location>
        <begin position="1120"/>
        <end position="1222"/>
    </location>
</feature>
<comment type="caution">
    <text evidence="22">The sequence shown here is derived from an EMBL/GenBank/DDBJ whole genome shotgun (WGS) entry which is preliminary data.</text>
</comment>
<evidence type="ECO:0000259" key="19">
    <source>
        <dbReference type="PROSITE" id="PS50056"/>
    </source>
</evidence>
<dbReference type="PROSITE" id="PS50835">
    <property type="entry name" value="IG_LIKE"/>
    <property type="match status" value="1"/>
</dbReference>
<dbReference type="GO" id="GO:0048666">
    <property type="term" value="P:neuron development"/>
    <property type="evidence" value="ECO:0007669"/>
    <property type="project" value="UniProtKB-ARBA"/>
</dbReference>
<dbReference type="EC" id="3.1.3.48" evidence="3"/>
<feature type="domain" description="Tyrosine specific protein phosphatases" evidence="19">
    <location>
        <begin position="1695"/>
        <end position="1766"/>
    </location>
</feature>
<feature type="domain" description="Tyrosine specific protein phosphatases" evidence="19">
    <location>
        <begin position="1984"/>
        <end position="2057"/>
    </location>
</feature>
<comment type="catalytic activity">
    <reaction evidence="15">
        <text>O-phospho-L-tyrosyl-[protein] + H2O = L-tyrosyl-[protein] + phosphate</text>
        <dbReference type="Rhea" id="RHEA:10684"/>
        <dbReference type="Rhea" id="RHEA-COMP:10136"/>
        <dbReference type="Rhea" id="RHEA-COMP:20101"/>
        <dbReference type="ChEBI" id="CHEBI:15377"/>
        <dbReference type="ChEBI" id="CHEBI:43474"/>
        <dbReference type="ChEBI" id="CHEBI:46858"/>
        <dbReference type="ChEBI" id="CHEBI:61978"/>
        <dbReference type="EC" id="3.1.3.48"/>
    </reaction>
</comment>
<dbReference type="InterPro" id="IPR003961">
    <property type="entry name" value="FN3_dom"/>
</dbReference>
<feature type="domain" description="Ig-like" evidence="20">
    <location>
        <begin position="237"/>
        <end position="318"/>
    </location>
</feature>
<dbReference type="FunFam" id="2.60.40.10:FF:001015">
    <property type="entry name" value="tyrosine-protein phosphatase Lar isoform X4"/>
    <property type="match status" value="1"/>
</dbReference>
<dbReference type="FunFam" id="2.60.40.10:FF:000036">
    <property type="entry name" value="receptor-type tyrosine-protein phosphatase delta isoform X1"/>
    <property type="match status" value="1"/>
</dbReference>
<evidence type="ECO:0000256" key="16">
    <source>
        <dbReference type="SAM" id="MobiDB-lite"/>
    </source>
</evidence>
<dbReference type="InterPro" id="IPR013098">
    <property type="entry name" value="Ig_I-set"/>
</dbReference>
<keyword evidence="13" id="KW-0325">Glycoprotein</keyword>
<evidence type="ECO:0000256" key="11">
    <source>
        <dbReference type="ARBA" id="ARBA00023157"/>
    </source>
</evidence>
<evidence type="ECO:0000259" key="21">
    <source>
        <dbReference type="PROSITE" id="PS50853"/>
    </source>
</evidence>
<keyword evidence="10 17" id="KW-0472">Membrane</keyword>
<dbReference type="PROSITE" id="PS50055">
    <property type="entry name" value="TYR_PHOSPHATASE_PTP"/>
    <property type="match status" value="2"/>
</dbReference>
<dbReference type="FunFam" id="3.90.190.10:FF:000002">
    <property type="entry name" value="receptor-type tyrosine-protein phosphatase delta isoform X2"/>
    <property type="match status" value="1"/>
</dbReference>
<dbReference type="InterPro" id="IPR000387">
    <property type="entry name" value="Tyr_Pase_dom"/>
</dbReference>
<dbReference type="SUPFAM" id="SSF49265">
    <property type="entry name" value="Fibronectin type III"/>
    <property type="match status" value="5"/>
</dbReference>
<keyword evidence="14" id="KW-0393">Immunoglobulin domain</keyword>
<feature type="region of interest" description="Disordered" evidence="16">
    <location>
        <begin position="405"/>
        <end position="427"/>
    </location>
</feature>
<feature type="domain" description="Fibronectin type-III" evidence="21">
    <location>
        <begin position="824"/>
        <end position="924"/>
    </location>
</feature>
<dbReference type="FunFam" id="3.90.190.10:FF:000001">
    <property type="entry name" value="Receptor-type tyrosine-protein phosphatase F isoform A"/>
    <property type="match status" value="1"/>
</dbReference>
<dbReference type="PROSITE" id="PS00383">
    <property type="entry name" value="TYR_PHOSPHATASE_1"/>
    <property type="match status" value="2"/>
</dbReference>
<organism evidence="22 23">
    <name type="scientific">Meganyctiphanes norvegica</name>
    <name type="common">Northern krill</name>
    <name type="synonym">Thysanopoda norvegica</name>
    <dbReference type="NCBI Taxonomy" id="48144"/>
    <lineage>
        <taxon>Eukaryota</taxon>
        <taxon>Metazoa</taxon>
        <taxon>Ecdysozoa</taxon>
        <taxon>Arthropoda</taxon>
        <taxon>Crustacea</taxon>
        <taxon>Multicrustacea</taxon>
        <taxon>Malacostraca</taxon>
        <taxon>Eumalacostraca</taxon>
        <taxon>Eucarida</taxon>
        <taxon>Euphausiacea</taxon>
        <taxon>Euphausiidae</taxon>
        <taxon>Meganyctiphanes</taxon>
    </lineage>
</organism>
<dbReference type="EMBL" id="CAXKWB010010377">
    <property type="protein sequence ID" value="CAL4097766.1"/>
    <property type="molecule type" value="Genomic_DNA"/>
</dbReference>
<feature type="region of interest" description="Disordered" evidence="16">
    <location>
        <begin position="604"/>
        <end position="624"/>
    </location>
</feature>
<keyword evidence="6" id="KW-0677">Repeat</keyword>
<dbReference type="Pfam" id="PF00102">
    <property type="entry name" value="Y_phosphatase"/>
    <property type="match status" value="2"/>
</dbReference>
<evidence type="ECO:0000313" key="23">
    <source>
        <dbReference type="Proteomes" id="UP001497623"/>
    </source>
</evidence>
<evidence type="ECO:0000256" key="15">
    <source>
        <dbReference type="ARBA" id="ARBA00051722"/>
    </source>
</evidence>
<evidence type="ECO:0000256" key="8">
    <source>
        <dbReference type="ARBA" id="ARBA00022912"/>
    </source>
</evidence>